<proteinExistence type="predicted"/>
<organism evidence="1 2">
    <name type="scientific">Periconia macrospinosa</name>
    <dbReference type="NCBI Taxonomy" id="97972"/>
    <lineage>
        <taxon>Eukaryota</taxon>
        <taxon>Fungi</taxon>
        <taxon>Dikarya</taxon>
        <taxon>Ascomycota</taxon>
        <taxon>Pezizomycotina</taxon>
        <taxon>Dothideomycetes</taxon>
        <taxon>Pleosporomycetidae</taxon>
        <taxon>Pleosporales</taxon>
        <taxon>Massarineae</taxon>
        <taxon>Periconiaceae</taxon>
        <taxon>Periconia</taxon>
    </lineage>
</organism>
<reference evidence="1 2" key="1">
    <citation type="journal article" date="2018" name="Sci. Rep.">
        <title>Comparative genomics provides insights into the lifestyle and reveals functional heterogeneity of dark septate endophytic fungi.</title>
        <authorList>
            <person name="Knapp D.G."/>
            <person name="Nemeth J.B."/>
            <person name="Barry K."/>
            <person name="Hainaut M."/>
            <person name="Henrissat B."/>
            <person name="Johnson J."/>
            <person name="Kuo A."/>
            <person name="Lim J.H.P."/>
            <person name="Lipzen A."/>
            <person name="Nolan M."/>
            <person name="Ohm R.A."/>
            <person name="Tamas L."/>
            <person name="Grigoriev I.V."/>
            <person name="Spatafora J.W."/>
            <person name="Nagy L.G."/>
            <person name="Kovacs G.M."/>
        </authorList>
    </citation>
    <scope>NUCLEOTIDE SEQUENCE [LARGE SCALE GENOMIC DNA]</scope>
    <source>
        <strain evidence="1 2">DSE2036</strain>
    </source>
</reference>
<name>A0A2V1DYF6_9PLEO</name>
<dbReference type="Proteomes" id="UP000244855">
    <property type="component" value="Unassembled WGS sequence"/>
</dbReference>
<evidence type="ECO:0000313" key="2">
    <source>
        <dbReference type="Proteomes" id="UP000244855"/>
    </source>
</evidence>
<dbReference type="OrthoDB" id="6082470at2759"/>
<keyword evidence="2" id="KW-1185">Reference proteome</keyword>
<accession>A0A2V1DYF6</accession>
<dbReference type="EMBL" id="KZ805337">
    <property type="protein sequence ID" value="PVI02932.1"/>
    <property type="molecule type" value="Genomic_DNA"/>
</dbReference>
<dbReference type="InterPro" id="IPR043472">
    <property type="entry name" value="Macro_dom-like"/>
</dbReference>
<gene>
    <name evidence="1" type="ORF">DM02DRAFT_275009</name>
</gene>
<dbReference type="Gene3D" id="3.40.220.10">
    <property type="entry name" value="Leucine Aminopeptidase, subunit E, domain 1"/>
    <property type="match status" value="1"/>
</dbReference>
<evidence type="ECO:0000313" key="1">
    <source>
        <dbReference type="EMBL" id="PVI02932.1"/>
    </source>
</evidence>
<dbReference type="SUPFAM" id="SSF52949">
    <property type="entry name" value="Macro domain-like"/>
    <property type="match status" value="1"/>
</dbReference>
<protein>
    <submittedName>
        <fullName evidence="1">Macro domain-like protein</fullName>
    </submittedName>
</protein>
<sequence length="227" mass="24995">MSSTSSPSPAIPQITILITDPDYATAFTTAAKTHSLPPSLQITTTHNLLSTLPANTSFDAIVSPANSYGLMDGGFDDALSRAFSPRTDYGALTRVAKRAIYDSHFGFLPPGACAIADLEDARGKEGELKENPWGCRYLVVLPTMKIPQDVTWDREVVYECVWTMCAAVERHNRRVREEEDGGREIGSLLMTPLATGYGKVSKEKWAFVWFGGCCSRVRAVVIQMFFF</sequence>
<dbReference type="STRING" id="97972.A0A2V1DYF6"/>
<dbReference type="AlphaFoldDB" id="A0A2V1DYF6"/>